<dbReference type="SUPFAM" id="SSF52833">
    <property type="entry name" value="Thioredoxin-like"/>
    <property type="match status" value="1"/>
</dbReference>
<evidence type="ECO:0000256" key="2">
    <source>
        <dbReference type="SAM" id="MobiDB-lite"/>
    </source>
</evidence>
<dbReference type="GO" id="GO:0034976">
    <property type="term" value="P:response to endoplasmic reticulum stress"/>
    <property type="evidence" value="ECO:0007669"/>
    <property type="project" value="TreeGrafter"/>
</dbReference>
<dbReference type="AlphaFoldDB" id="A0AAN8ERP6"/>
<dbReference type="GO" id="GO:0005783">
    <property type="term" value="C:endoplasmic reticulum"/>
    <property type="evidence" value="ECO:0007669"/>
    <property type="project" value="TreeGrafter"/>
</dbReference>
<evidence type="ECO:0000313" key="4">
    <source>
        <dbReference type="EMBL" id="KAK5964642.1"/>
    </source>
</evidence>
<keyword evidence="5" id="KW-1185">Reference proteome</keyword>
<organism evidence="4 5">
    <name type="scientific">Trichostrongylus colubriformis</name>
    <name type="common">Black scour worm</name>
    <dbReference type="NCBI Taxonomy" id="6319"/>
    <lineage>
        <taxon>Eukaryota</taxon>
        <taxon>Metazoa</taxon>
        <taxon>Ecdysozoa</taxon>
        <taxon>Nematoda</taxon>
        <taxon>Chromadorea</taxon>
        <taxon>Rhabditida</taxon>
        <taxon>Rhabditina</taxon>
        <taxon>Rhabditomorpha</taxon>
        <taxon>Strongyloidea</taxon>
        <taxon>Trichostrongylidae</taxon>
        <taxon>Trichostrongylus</taxon>
    </lineage>
</organism>
<dbReference type="InterPro" id="IPR036249">
    <property type="entry name" value="Thioredoxin-like_sf"/>
</dbReference>
<dbReference type="PANTHER" id="PTHR18929">
    <property type="entry name" value="PROTEIN DISULFIDE ISOMERASE"/>
    <property type="match status" value="1"/>
</dbReference>
<comment type="caution">
    <text evidence="4">The sequence shown here is derived from an EMBL/GenBank/DDBJ whole genome shotgun (WGS) entry which is preliminary data.</text>
</comment>
<feature type="signal peptide" evidence="3">
    <location>
        <begin position="1"/>
        <end position="19"/>
    </location>
</feature>
<dbReference type="Proteomes" id="UP001331761">
    <property type="component" value="Unassembled WGS sequence"/>
</dbReference>
<feature type="region of interest" description="Disordered" evidence="2">
    <location>
        <begin position="26"/>
        <end position="59"/>
    </location>
</feature>
<protein>
    <submittedName>
        <fullName evidence="4">Uncharacterized protein</fullName>
    </submittedName>
</protein>
<dbReference type="GO" id="GO:0003756">
    <property type="term" value="F:protein disulfide isomerase activity"/>
    <property type="evidence" value="ECO:0007669"/>
    <property type="project" value="TreeGrafter"/>
</dbReference>
<dbReference type="GO" id="GO:0006457">
    <property type="term" value="P:protein folding"/>
    <property type="evidence" value="ECO:0007669"/>
    <property type="project" value="TreeGrafter"/>
</dbReference>
<feature type="compositionally biased region" description="Basic and acidic residues" evidence="2">
    <location>
        <begin position="36"/>
        <end position="54"/>
    </location>
</feature>
<name>A0AAN8ERP6_TRICO</name>
<keyword evidence="3" id="KW-0732">Signal</keyword>
<proteinExistence type="inferred from homology"/>
<evidence type="ECO:0000256" key="1">
    <source>
        <dbReference type="ARBA" id="ARBA00006347"/>
    </source>
</evidence>
<sequence>MRMRLLLAILAIVILSVLAVKDVQSENAGQEPTTSPKEDTVNEQPPKAHEHDVTTKSAAEGILTEQKTITFEEVEKFAKEGRHFMVAYVHKEGKMSRDYVKDLPQINDQLARFNKSLKIYPTETHKDDKFGAIARVIPSTILFLGDTNGFPYYGERTAPEILKFYQRVLNATVREIKNSREISAFKNSSYATVLFIFKDEKSQTVDVLMFARKFLDVKFGYFIDKWDMDSSLLHVYRNDDGMNSLDPGASESVIEDFIERETHLPLYHYPKDGRVVPSLPESAYIFYVHNSEKISSHTSEWLRKIGNKHRGTYALFVSKFDELKVDPLGDILDLKRDGFPYVRMFLRKVMVVSNMEDSIPGEVNEESVSAFLKATESGNVKQFMVFQNLNENWNTGSVITLAAAVYRKVVHNDTMNVFVMIYNNSSESDVIPVIEKIAEAYKGVGNISFAKIDVGRDSLPIRFQPVTNVPSLRMYEKFMLFEQYPSKL</sequence>
<comment type="similarity">
    <text evidence="1">Belongs to the protein disulfide isomerase family.</text>
</comment>
<reference evidence="4 5" key="1">
    <citation type="submission" date="2019-10" db="EMBL/GenBank/DDBJ databases">
        <title>Assembly and Annotation for the nematode Trichostrongylus colubriformis.</title>
        <authorList>
            <person name="Martin J."/>
        </authorList>
    </citation>
    <scope>NUCLEOTIDE SEQUENCE [LARGE SCALE GENOMIC DNA]</scope>
    <source>
        <strain evidence="4">G859</strain>
        <tissue evidence="4">Whole worm</tissue>
    </source>
</reference>
<feature type="compositionally biased region" description="Polar residues" evidence="2">
    <location>
        <begin position="26"/>
        <end position="35"/>
    </location>
</feature>
<dbReference type="Gene3D" id="3.40.30.10">
    <property type="entry name" value="Glutaredoxin"/>
    <property type="match status" value="2"/>
</dbReference>
<feature type="chain" id="PRO_5042962144" evidence="3">
    <location>
        <begin position="20"/>
        <end position="488"/>
    </location>
</feature>
<accession>A0AAN8ERP6</accession>
<evidence type="ECO:0000256" key="3">
    <source>
        <dbReference type="SAM" id="SignalP"/>
    </source>
</evidence>
<evidence type="ECO:0000313" key="5">
    <source>
        <dbReference type="Proteomes" id="UP001331761"/>
    </source>
</evidence>
<dbReference type="EMBL" id="WIXE01025536">
    <property type="protein sequence ID" value="KAK5964642.1"/>
    <property type="molecule type" value="Genomic_DNA"/>
</dbReference>
<gene>
    <name evidence="4" type="ORF">GCK32_012741</name>
</gene>